<dbReference type="GO" id="GO:0005739">
    <property type="term" value="C:mitochondrion"/>
    <property type="evidence" value="ECO:0007669"/>
    <property type="project" value="GOC"/>
</dbReference>
<dbReference type="OrthoDB" id="2434756at2759"/>
<reference evidence="1 2" key="1">
    <citation type="journal article" date="2018" name="Sci. Rep.">
        <title>Genomic signatures of local adaptation to the degree of environmental predictability in rotifers.</title>
        <authorList>
            <person name="Franch-Gras L."/>
            <person name="Hahn C."/>
            <person name="Garcia-Roger E.M."/>
            <person name="Carmona M.J."/>
            <person name="Serra M."/>
            <person name="Gomez A."/>
        </authorList>
    </citation>
    <scope>NUCLEOTIDE SEQUENCE [LARGE SCALE GENOMIC DNA]</scope>
    <source>
        <strain evidence="1">HYR1</strain>
    </source>
</reference>
<comment type="caution">
    <text evidence="1">The sequence shown here is derived from an EMBL/GenBank/DDBJ whole genome shotgun (WGS) entry which is preliminary data.</text>
</comment>
<evidence type="ECO:0000313" key="2">
    <source>
        <dbReference type="Proteomes" id="UP000276133"/>
    </source>
</evidence>
<dbReference type="GO" id="GO:0032981">
    <property type="term" value="P:mitochondrial respiratory chain complex I assembly"/>
    <property type="evidence" value="ECO:0007669"/>
    <property type="project" value="InterPro"/>
</dbReference>
<dbReference type="Proteomes" id="UP000276133">
    <property type="component" value="Unassembled WGS sequence"/>
</dbReference>
<dbReference type="AlphaFoldDB" id="A0A3M7QN62"/>
<dbReference type="EMBL" id="REGN01005697">
    <property type="protein sequence ID" value="RNA12388.1"/>
    <property type="molecule type" value="Genomic_DNA"/>
</dbReference>
<dbReference type="InterPro" id="IPR009622">
    <property type="entry name" value="NDUFAF4"/>
</dbReference>
<gene>
    <name evidence="1" type="ORF">BpHYR1_045550</name>
</gene>
<sequence length="178" mass="21134">MRPKILQLIPAFLRNFNIEQRVYSKLDEIDHTNRPAPWHQSTAQILEMIKEASPKTDEKRHNEMVEKRSKTLKIVSNGPAVHPEVAVRRPKKENELFNFFDNKPDRDYISYGYHTPNKVQPGHLTLKQFDQFLKEIYSSNDDKKMEFFCQKNNIKHEELTILVDYLKPLLKFEHKSNA</sequence>
<accession>A0A3M7QN62</accession>
<proteinExistence type="predicted"/>
<protein>
    <submittedName>
        <fullName evidence="1">Uncharacterized protein</fullName>
    </submittedName>
</protein>
<name>A0A3M7QN62_BRAPC</name>
<organism evidence="1 2">
    <name type="scientific">Brachionus plicatilis</name>
    <name type="common">Marine rotifer</name>
    <name type="synonym">Brachionus muelleri</name>
    <dbReference type="NCBI Taxonomy" id="10195"/>
    <lineage>
        <taxon>Eukaryota</taxon>
        <taxon>Metazoa</taxon>
        <taxon>Spiralia</taxon>
        <taxon>Gnathifera</taxon>
        <taxon>Rotifera</taxon>
        <taxon>Eurotatoria</taxon>
        <taxon>Monogononta</taxon>
        <taxon>Pseudotrocha</taxon>
        <taxon>Ploima</taxon>
        <taxon>Brachionidae</taxon>
        <taxon>Brachionus</taxon>
    </lineage>
</organism>
<keyword evidence="2" id="KW-1185">Reference proteome</keyword>
<evidence type="ECO:0000313" key="1">
    <source>
        <dbReference type="EMBL" id="RNA12388.1"/>
    </source>
</evidence>
<dbReference type="Pfam" id="PF06784">
    <property type="entry name" value="UPF0240"/>
    <property type="match status" value="1"/>
</dbReference>